<feature type="compositionally biased region" description="Pro residues" evidence="1">
    <location>
        <begin position="42"/>
        <end position="56"/>
    </location>
</feature>
<proteinExistence type="predicted"/>
<dbReference type="AlphaFoldDB" id="A0A4Q7NWB1"/>
<feature type="transmembrane region" description="Helical" evidence="2">
    <location>
        <begin position="73"/>
        <end position="93"/>
    </location>
</feature>
<reference evidence="4 5" key="1">
    <citation type="submission" date="2019-02" db="EMBL/GenBank/DDBJ databases">
        <title>Genomic Encyclopedia of Type Strains, Phase IV (KMG-IV): sequencing the most valuable type-strain genomes for metagenomic binning, comparative biology and taxonomic classification.</title>
        <authorList>
            <person name="Goeker M."/>
        </authorList>
    </citation>
    <scope>NUCLEOTIDE SEQUENCE [LARGE SCALE GENOMIC DNA]</scope>
    <source>
        <strain evidence="4 5">DSM 45622</strain>
    </source>
</reference>
<keyword evidence="2" id="KW-0812">Transmembrane</keyword>
<dbReference type="OrthoDB" id="5198230at2"/>
<evidence type="ECO:0000256" key="2">
    <source>
        <dbReference type="SAM" id="Phobius"/>
    </source>
</evidence>
<dbReference type="InterPro" id="IPR025403">
    <property type="entry name" value="TgpA-like_C"/>
</dbReference>
<gene>
    <name evidence="4" type="ORF">EV189_0739</name>
</gene>
<name>A0A4Q7NWB1_9ACTN</name>
<comment type="caution">
    <text evidence="4">The sequence shown here is derived from an EMBL/GenBank/DDBJ whole genome shotgun (WGS) entry which is preliminary data.</text>
</comment>
<dbReference type="EMBL" id="SGXD01000001">
    <property type="protein sequence ID" value="RZS91497.1"/>
    <property type="molecule type" value="Genomic_DNA"/>
</dbReference>
<accession>A0A4Q7NWB1</accession>
<feature type="domain" description="Protein-glutamine gamma-glutamyltransferase-like C-terminal" evidence="3">
    <location>
        <begin position="147"/>
        <end position="215"/>
    </location>
</feature>
<evidence type="ECO:0000259" key="3">
    <source>
        <dbReference type="Pfam" id="PF13559"/>
    </source>
</evidence>
<keyword evidence="2" id="KW-0472">Membrane</keyword>
<feature type="region of interest" description="Disordered" evidence="1">
    <location>
        <begin position="42"/>
        <end position="64"/>
    </location>
</feature>
<evidence type="ECO:0000313" key="4">
    <source>
        <dbReference type="EMBL" id="RZS91497.1"/>
    </source>
</evidence>
<protein>
    <submittedName>
        <fullName evidence="4">Uncharacterized protein DUF4129</fullName>
    </submittedName>
</protein>
<evidence type="ECO:0000256" key="1">
    <source>
        <dbReference type="SAM" id="MobiDB-lite"/>
    </source>
</evidence>
<sequence length="227" mass="23347">MPRRPPPAAAGVLLPALVALVVLATAAGGPWRGHVQLPGLPPPRVPVPHPPPPRPLPRGSSSRDPSGLPLGPVWLAVLAGVVVVLIAVAVVLLRAATRVRARLPLPAPLAEELPGQALGTRQVADAVEAAERAVAGARVPRDAVIGAWVALEQAAAESGVPRVESATPTEFALDVLDRTGADAAATRGLLALYQRARFSSEPVTEEGVSAARAFLDELRRGLAEVPA</sequence>
<dbReference type="Proteomes" id="UP000293638">
    <property type="component" value="Unassembled WGS sequence"/>
</dbReference>
<keyword evidence="2" id="KW-1133">Transmembrane helix</keyword>
<organism evidence="4 5">
    <name type="scientific">Motilibacter rhizosphaerae</name>
    <dbReference type="NCBI Taxonomy" id="598652"/>
    <lineage>
        <taxon>Bacteria</taxon>
        <taxon>Bacillati</taxon>
        <taxon>Actinomycetota</taxon>
        <taxon>Actinomycetes</taxon>
        <taxon>Motilibacterales</taxon>
        <taxon>Motilibacteraceae</taxon>
        <taxon>Motilibacter</taxon>
    </lineage>
</organism>
<dbReference type="Pfam" id="PF13559">
    <property type="entry name" value="DUF4129"/>
    <property type="match status" value="1"/>
</dbReference>
<keyword evidence="5" id="KW-1185">Reference proteome</keyword>
<evidence type="ECO:0000313" key="5">
    <source>
        <dbReference type="Proteomes" id="UP000293638"/>
    </source>
</evidence>
<dbReference type="RefSeq" id="WP_130491559.1">
    <property type="nucleotide sequence ID" value="NZ_SGXD01000001.1"/>
</dbReference>